<organism evidence="13 14">
    <name type="scientific">Camellia sinensis var. sinensis</name>
    <name type="common">China tea</name>
    <dbReference type="NCBI Taxonomy" id="542762"/>
    <lineage>
        <taxon>Eukaryota</taxon>
        <taxon>Viridiplantae</taxon>
        <taxon>Streptophyta</taxon>
        <taxon>Embryophyta</taxon>
        <taxon>Tracheophyta</taxon>
        <taxon>Spermatophyta</taxon>
        <taxon>Magnoliopsida</taxon>
        <taxon>eudicotyledons</taxon>
        <taxon>Gunneridae</taxon>
        <taxon>Pentapetalae</taxon>
        <taxon>asterids</taxon>
        <taxon>Ericales</taxon>
        <taxon>Theaceae</taxon>
        <taxon>Camellia</taxon>
    </lineage>
</organism>
<accession>A0A4S4D461</accession>
<keyword evidence="8" id="KW-0464">Manganese</keyword>
<dbReference type="InterPro" id="IPR000222">
    <property type="entry name" value="PP2C_BS"/>
</dbReference>
<evidence type="ECO:0000256" key="2">
    <source>
        <dbReference type="ARBA" id="ARBA00001946"/>
    </source>
</evidence>
<evidence type="ECO:0000256" key="7">
    <source>
        <dbReference type="ARBA" id="ARBA00022912"/>
    </source>
</evidence>
<evidence type="ECO:0000256" key="10">
    <source>
        <dbReference type="SAM" id="Phobius"/>
    </source>
</evidence>
<dbReference type="AlphaFoldDB" id="A0A4S4D461"/>
<feature type="transmembrane region" description="Helical" evidence="10">
    <location>
        <begin position="20"/>
        <end position="43"/>
    </location>
</feature>
<comment type="caution">
    <text evidence="13">The sequence shown here is derived from an EMBL/GenBank/DDBJ whole genome shotgun (WGS) entry which is preliminary data.</text>
</comment>
<evidence type="ECO:0000313" key="13">
    <source>
        <dbReference type="EMBL" id="THF97119.1"/>
    </source>
</evidence>
<dbReference type="PROSITE" id="PS51746">
    <property type="entry name" value="PPM_2"/>
    <property type="match status" value="1"/>
</dbReference>
<dbReference type="GO" id="GO:0046872">
    <property type="term" value="F:metal ion binding"/>
    <property type="evidence" value="ECO:0007669"/>
    <property type="project" value="UniProtKB-KW"/>
</dbReference>
<dbReference type="Gene3D" id="2.60.200.20">
    <property type="match status" value="1"/>
</dbReference>
<dbReference type="EC" id="3.1.3.16" evidence="3"/>
<protein>
    <recommendedName>
        <fullName evidence="3">protein-serine/threonine phosphatase</fullName>
        <ecNumber evidence="3">3.1.3.16</ecNumber>
    </recommendedName>
</protein>
<dbReference type="Gene3D" id="3.60.40.10">
    <property type="entry name" value="PPM-type phosphatase domain"/>
    <property type="match status" value="1"/>
</dbReference>
<dbReference type="SUPFAM" id="SSF81606">
    <property type="entry name" value="PP2C-like"/>
    <property type="match status" value="1"/>
</dbReference>
<dbReference type="SMART" id="SM00240">
    <property type="entry name" value="FHA"/>
    <property type="match status" value="1"/>
</dbReference>
<keyword evidence="10" id="KW-1133">Transmembrane helix</keyword>
<keyword evidence="5" id="KW-0378">Hydrolase</keyword>
<evidence type="ECO:0000259" key="11">
    <source>
        <dbReference type="PROSITE" id="PS50006"/>
    </source>
</evidence>
<dbReference type="InterPro" id="IPR000253">
    <property type="entry name" value="FHA_dom"/>
</dbReference>
<dbReference type="SMART" id="SM00332">
    <property type="entry name" value="PP2Cc"/>
    <property type="match status" value="1"/>
</dbReference>
<name>A0A4S4D461_CAMSN</name>
<comment type="cofactor">
    <cofactor evidence="1">
        <name>Mn(2+)</name>
        <dbReference type="ChEBI" id="CHEBI:29035"/>
    </cofactor>
</comment>
<keyword evidence="4" id="KW-0479">Metal-binding</keyword>
<evidence type="ECO:0000313" key="14">
    <source>
        <dbReference type="Proteomes" id="UP000306102"/>
    </source>
</evidence>
<dbReference type="STRING" id="542762.A0A4S4D461"/>
<dbReference type="PROSITE" id="PS50006">
    <property type="entry name" value="FHA_DOMAIN"/>
    <property type="match status" value="1"/>
</dbReference>
<keyword evidence="10" id="KW-0472">Membrane</keyword>
<feature type="region of interest" description="Disordered" evidence="9">
    <location>
        <begin position="660"/>
        <end position="688"/>
    </location>
</feature>
<feature type="domain" description="FHA" evidence="11">
    <location>
        <begin position="237"/>
        <end position="288"/>
    </location>
</feature>
<comment type="cofactor">
    <cofactor evidence="2">
        <name>Mg(2+)</name>
        <dbReference type="ChEBI" id="CHEBI:18420"/>
    </cofactor>
</comment>
<dbReference type="Pfam" id="PF00498">
    <property type="entry name" value="FHA"/>
    <property type="match status" value="1"/>
</dbReference>
<evidence type="ECO:0000256" key="5">
    <source>
        <dbReference type="ARBA" id="ARBA00022801"/>
    </source>
</evidence>
<feature type="domain" description="PPM-type phosphatase" evidence="12">
    <location>
        <begin position="333"/>
        <end position="688"/>
    </location>
</feature>
<dbReference type="Pfam" id="PF00481">
    <property type="entry name" value="PP2C"/>
    <property type="match status" value="2"/>
</dbReference>
<dbReference type="InterPro" id="IPR008984">
    <property type="entry name" value="SMAD_FHA_dom_sf"/>
</dbReference>
<dbReference type="CDD" id="cd22678">
    <property type="entry name" value="FHA_PP2C70-like"/>
    <property type="match status" value="1"/>
</dbReference>
<sequence>MAKAMVESIVDVGVGGGVVLLLLLLLMLLLIILLILFACKPWRFFLSSSSRTRITIINPSSSQGFELVSCFALLIAMHSVLIFEVDDIERPLVSEDLNLVQNQSNEFGGNFSLEGVCHSTEGHFSSPQTHGVGYRQRIPSTSSQLSQSGSFVLDVIPDPLKDIFIGQTLKHPKKPVEEERYARNDDLKVCPDSGSFNEFIPEGIADERSSLTLEIISGPSRGLRCSIQSTDASRLPLILGRVAPSELLLKDSEVSGKHVLINWNLNKLKWEVVDMGSLNGTLLNSQAIHHLDSTSRRWGLSTDLANGDIITLGTSTKIFVQITSQAECLIPFGVGLASDPMAVRRGGKKLPMEDVYYYRWPLPGADKFGIFGICDGHGGAGAATSASKILPEVVASILSDSFRRENVLSQCDASDVLRDAFLQTEASLNHYYEGCTATVLLVWTDSHENFFAQCANVGDSSCVMKIRSIENFGSPKFSISLLSVLPICWLEVTSHANIDGKQIKMSEDHRIASYSERLRLNLGRMLGDKFLKQQDARFSSDPYISQVVHIHQASRGFALIASDGFWDVVNSKKANQLVQQSSGGRLRRRRARPGEGGEGSAAPVTATLLTAAPLLGVAEGDWLGVAEGDGTGVEAIDDGVGVEAGAGGDEFVPLPQCVGERLKPEGAAEGRGDAPAEERSGGRRVGVH</sequence>
<evidence type="ECO:0000256" key="9">
    <source>
        <dbReference type="SAM" id="MobiDB-lite"/>
    </source>
</evidence>
<evidence type="ECO:0000256" key="3">
    <source>
        <dbReference type="ARBA" id="ARBA00013081"/>
    </source>
</evidence>
<proteinExistence type="predicted"/>
<dbReference type="FunFam" id="2.60.200.20:FF:000035">
    <property type="entry name" value="Protein phosphatase 2C 70"/>
    <property type="match status" value="1"/>
</dbReference>
<evidence type="ECO:0000256" key="1">
    <source>
        <dbReference type="ARBA" id="ARBA00001936"/>
    </source>
</evidence>
<dbReference type="InterPro" id="IPR015655">
    <property type="entry name" value="PP2C"/>
</dbReference>
<dbReference type="EMBL" id="SDRB02012646">
    <property type="protein sequence ID" value="THF97119.1"/>
    <property type="molecule type" value="Genomic_DNA"/>
</dbReference>
<evidence type="ECO:0000256" key="6">
    <source>
        <dbReference type="ARBA" id="ARBA00022842"/>
    </source>
</evidence>
<dbReference type="InterPro" id="IPR001932">
    <property type="entry name" value="PPM-type_phosphatase-like_dom"/>
</dbReference>
<dbReference type="InterPro" id="IPR036457">
    <property type="entry name" value="PPM-type-like_dom_sf"/>
</dbReference>
<reference evidence="13 14" key="1">
    <citation type="journal article" date="2018" name="Proc. Natl. Acad. Sci. U.S.A.">
        <title>Draft genome sequence of Camellia sinensis var. sinensis provides insights into the evolution of the tea genome and tea quality.</title>
        <authorList>
            <person name="Wei C."/>
            <person name="Yang H."/>
            <person name="Wang S."/>
            <person name="Zhao J."/>
            <person name="Liu C."/>
            <person name="Gao L."/>
            <person name="Xia E."/>
            <person name="Lu Y."/>
            <person name="Tai Y."/>
            <person name="She G."/>
            <person name="Sun J."/>
            <person name="Cao H."/>
            <person name="Tong W."/>
            <person name="Gao Q."/>
            <person name="Li Y."/>
            <person name="Deng W."/>
            <person name="Jiang X."/>
            <person name="Wang W."/>
            <person name="Chen Q."/>
            <person name="Zhang S."/>
            <person name="Li H."/>
            <person name="Wu J."/>
            <person name="Wang P."/>
            <person name="Li P."/>
            <person name="Shi C."/>
            <person name="Zheng F."/>
            <person name="Jian J."/>
            <person name="Huang B."/>
            <person name="Shan D."/>
            <person name="Shi M."/>
            <person name="Fang C."/>
            <person name="Yue Y."/>
            <person name="Li F."/>
            <person name="Li D."/>
            <person name="Wei S."/>
            <person name="Han B."/>
            <person name="Jiang C."/>
            <person name="Yin Y."/>
            <person name="Xia T."/>
            <person name="Zhang Z."/>
            <person name="Bennetzen J.L."/>
            <person name="Zhao S."/>
            <person name="Wan X."/>
        </authorList>
    </citation>
    <scope>NUCLEOTIDE SEQUENCE [LARGE SCALE GENOMIC DNA]</scope>
    <source>
        <strain evidence="14">cv. Shuchazao</strain>
        <tissue evidence="13">Leaf</tissue>
    </source>
</reference>
<dbReference type="CDD" id="cd00143">
    <property type="entry name" value="PP2Cc"/>
    <property type="match status" value="1"/>
</dbReference>
<evidence type="ECO:0000259" key="12">
    <source>
        <dbReference type="PROSITE" id="PS51746"/>
    </source>
</evidence>
<gene>
    <name evidence="13" type="ORF">TEA_001930</name>
</gene>
<evidence type="ECO:0000256" key="4">
    <source>
        <dbReference type="ARBA" id="ARBA00022723"/>
    </source>
</evidence>
<keyword evidence="10" id="KW-0812">Transmembrane</keyword>
<dbReference type="PANTHER" id="PTHR13832:SF643">
    <property type="entry name" value="PROTEIN PHOSPHATASE 2C-RELATED"/>
    <property type="match status" value="1"/>
</dbReference>
<feature type="region of interest" description="Disordered" evidence="9">
    <location>
        <begin position="579"/>
        <end position="602"/>
    </location>
</feature>
<feature type="compositionally biased region" description="Basic and acidic residues" evidence="9">
    <location>
        <begin position="660"/>
        <end position="681"/>
    </location>
</feature>
<keyword evidence="6" id="KW-0460">Magnesium</keyword>
<keyword evidence="7" id="KW-0904">Protein phosphatase</keyword>
<keyword evidence="14" id="KW-1185">Reference proteome</keyword>
<dbReference type="PROSITE" id="PS01032">
    <property type="entry name" value="PPM_1"/>
    <property type="match status" value="1"/>
</dbReference>
<dbReference type="PANTHER" id="PTHR13832">
    <property type="entry name" value="PROTEIN PHOSPHATASE 2C"/>
    <property type="match status" value="1"/>
</dbReference>
<evidence type="ECO:0000256" key="8">
    <source>
        <dbReference type="ARBA" id="ARBA00023211"/>
    </source>
</evidence>
<dbReference type="SUPFAM" id="SSF49879">
    <property type="entry name" value="SMAD/FHA domain"/>
    <property type="match status" value="1"/>
</dbReference>
<dbReference type="GO" id="GO:0004722">
    <property type="term" value="F:protein serine/threonine phosphatase activity"/>
    <property type="evidence" value="ECO:0007669"/>
    <property type="project" value="UniProtKB-EC"/>
</dbReference>
<dbReference type="Proteomes" id="UP000306102">
    <property type="component" value="Unassembled WGS sequence"/>
</dbReference>